<dbReference type="Proteomes" id="UP000017148">
    <property type="component" value="Unassembled WGS sequence"/>
</dbReference>
<protein>
    <submittedName>
        <fullName evidence="2">Uncharacterized protein</fullName>
    </submittedName>
</protein>
<feature type="signal peptide" evidence="1">
    <location>
        <begin position="1"/>
        <end position="19"/>
    </location>
</feature>
<name>U7D8E0_9BACT</name>
<reference evidence="2 3" key="1">
    <citation type="journal article" date="2013" name="Environ. Microbiol.">
        <title>Genome analysis of Chitinivibrio alkaliphilus gen. nov., sp. nov., a novel extremely haloalkaliphilic anaerobic chitinolytic bacterium from the candidate phylum Termite Group 3.</title>
        <authorList>
            <person name="Sorokin D.Y."/>
            <person name="Gumerov V.M."/>
            <person name="Rakitin A.L."/>
            <person name="Beletsky A.V."/>
            <person name="Damste J.S."/>
            <person name="Muyzer G."/>
            <person name="Mardanov A.V."/>
            <person name="Ravin N.V."/>
        </authorList>
    </citation>
    <scope>NUCLEOTIDE SEQUENCE [LARGE SCALE GENOMIC DNA]</scope>
    <source>
        <strain evidence="2 3">ACht1</strain>
    </source>
</reference>
<evidence type="ECO:0000256" key="1">
    <source>
        <dbReference type="SAM" id="SignalP"/>
    </source>
</evidence>
<keyword evidence="3" id="KW-1185">Reference proteome</keyword>
<dbReference type="EMBL" id="ASJR01000006">
    <property type="protein sequence ID" value="ERP32218.1"/>
    <property type="molecule type" value="Genomic_DNA"/>
</dbReference>
<evidence type="ECO:0000313" key="2">
    <source>
        <dbReference type="EMBL" id="ERP32218.1"/>
    </source>
</evidence>
<dbReference type="OrthoDB" id="1111796at2"/>
<proteinExistence type="predicted"/>
<evidence type="ECO:0000313" key="3">
    <source>
        <dbReference type="Proteomes" id="UP000017148"/>
    </source>
</evidence>
<organism evidence="2 3">
    <name type="scientific">Chitinivibrio alkaliphilus ACht1</name>
    <dbReference type="NCBI Taxonomy" id="1313304"/>
    <lineage>
        <taxon>Bacteria</taxon>
        <taxon>Pseudomonadati</taxon>
        <taxon>Fibrobacterota</taxon>
        <taxon>Chitinivibrionia</taxon>
        <taxon>Chitinivibrionales</taxon>
        <taxon>Chitinivibrionaceae</taxon>
        <taxon>Chitinivibrio</taxon>
    </lineage>
</organism>
<sequence>MYRCAATILFFLTSSLFGAAQSSPPLLTTRMHGYLNNLEYFKEYMEGELLLGTAGETKITYTPHANITLEAGVYLRKRAGDDAFISHIAPILSIAYTQGGYTATAGSFSSDHGIHEALYTPEQRYKEEYDEGLKLSWNIPEAFSGSIWAVIKREHSPKYLENLHVGTRLQAFLQNTTLEGALLWNHYGGQQYSPEGQYMRDNITGNISAEQRVPLSGTFPHTLLIETTFLGSLATPNRRRIDPEYGMGGILRCTGLFPANIHASYQFYRGENYQTWTGFPLYETDSPYHVLEIGRHRLLGEHISVSWGARFDILDIDSGIADYFDDTEHLVWFDISTTLVRPLKGLAP</sequence>
<dbReference type="AlphaFoldDB" id="U7D8E0"/>
<dbReference type="RefSeq" id="WP_022636449.1">
    <property type="nucleotide sequence ID" value="NZ_ASJR01000006.1"/>
</dbReference>
<comment type="caution">
    <text evidence="2">The sequence shown here is derived from an EMBL/GenBank/DDBJ whole genome shotgun (WGS) entry which is preliminary data.</text>
</comment>
<feature type="chain" id="PRO_5004682265" evidence="1">
    <location>
        <begin position="20"/>
        <end position="348"/>
    </location>
</feature>
<keyword evidence="1" id="KW-0732">Signal</keyword>
<gene>
    <name evidence="2" type="ORF">CALK_0950</name>
</gene>
<accession>U7D8E0</accession>